<evidence type="ECO:0000313" key="1">
    <source>
        <dbReference type="Proteomes" id="UP000050791"/>
    </source>
</evidence>
<accession>A0AA85BUA3</accession>
<dbReference type="Proteomes" id="UP000050791">
    <property type="component" value="Unassembled WGS sequence"/>
</dbReference>
<reference evidence="2" key="1">
    <citation type="submission" date="2023-11" db="UniProtKB">
        <authorList>
            <consortium name="WormBaseParasite"/>
        </authorList>
    </citation>
    <scope>IDENTIFICATION</scope>
</reference>
<dbReference type="WBParaSite" id="SMTH1_81930.1">
    <property type="protein sequence ID" value="SMTH1_81930.1"/>
    <property type="gene ID" value="SMTH1_81930"/>
</dbReference>
<protein>
    <submittedName>
        <fullName evidence="2">Uncharacterized protein</fullName>
    </submittedName>
</protein>
<evidence type="ECO:0000313" key="2">
    <source>
        <dbReference type="WBParaSite" id="SMTH1_81930.1"/>
    </source>
</evidence>
<organism evidence="1 2">
    <name type="scientific">Schistosoma mattheei</name>
    <dbReference type="NCBI Taxonomy" id="31246"/>
    <lineage>
        <taxon>Eukaryota</taxon>
        <taxon>Metazoa</taxon>
        <taxon>Spiralia</taxon>
        <taxon>Lophotrochozoa</taxon>
        <taxon>Platyhelminthes</taxon>
        <taxon>Trematoda</taxon>
        <taxon>Digenea</taxon>
        <taxon>Strigeidida</taxon>
        <taxon>Schistosomatoidea</taxon>
        <taxon>Schistosomatidae</taxon>
        <taxon>Schistosoma</taxon>
    </lineage>
</organism>
<sequence length="1216" mass="136066">MRNTAILSVDIQLSDSKSVENGTVWLLQFAGQFNNITKLTNLSVTCVRTGLEKPSIKVVPSQLSLVASNDCPDRDEVYLQTLVQMMNGTGLECERQSIIFYLSPQIQSIDVLNKTGNTDDITLKTALNPVSKSVQFTTGHLYFGKSYAVIFRLKFKSSRTSVEKYPVLIEVVCKPYERNISVFSGCVRSKFYKFRSHIHVELDYHTYSYPCDLPHYKALRNPAVPLPSRQSDTFLNVRDRLFYCGRAFNMKGSFGLERRCFMISKLPDRIWIDMGPFVEQIIAYTNPLGILFGLGANGGGVMMSKDLGKTWISINSFMYQRTLNTSTEIITASVVPWISSTGSIDNTLSESFCKMPVAEQWNGAVLMVTALMERVYVIHVGSGKPVKSEGVIVPPNTINVTFSRVYIQDNPNYCLFDTWFIDSVIVLPPGNNSLIMKFSGPSLNNVYYGYVQYLFAYYNGSNIANNYTVKFSNLTYLNNNSSSSEFTMTSQISVSSSPANDSNDFSIRMRFQVGLFPQMSIPSIGTNLTVRMEALLTPKIIVDIPMRVSSNCPIQYDSVNFTKCPPQVEIGGVYEYSVDYFISRPIGDYVFTFTTDVLSASIGHISLTLPTTFSTYPEGYKIDTQQFVGDNFLLTTIGYVSVSNLQNPAKISPLGKNSTVNFCESQPIAFTGSNLAWKSNLTLKDTSVVNQAEKLQFFNFELSVPPYTTATYTILITNTGKLMTEPCSVDYLLTENNSTKNIRLITEYTVFQGRRTTGTTTIGIFRNNSPWNINHNFRIGLRLLYNASYTLGDTMQVRLQMFSLVLTLSSFVVTLPITSMEQPITTTPVSKTPVVTIEKVEPRNSQPTVNFSTIVEVRVKFVEDFVYMPITFQLQVNSNEAIIIRQSIQTIGYLLKAVVLVGYDFSVKPNLATLQINSVYFNESCTDAQCDIAIRYSIIPITTKPLVITSTFTSGVSSFTKTLTISPRANYSTVLSSSQVPGVDLISIDSKTVKNQVIPNYLTSLKLTLTLKPNVWQSIYFQLYAPGAYQEYILVKPIMLSQSTSLPYVSSVSNSLENMVYISIDKAYYEGIATDQTTSAANQLTYHIPMFTANSVRPLVNFTYNMTVNSISIFGNFIFTTTTPAAFTTTLTNTWTLISPSATDVYKQMCTGGPFEFNFNMCLIERRCSFFTYWINRIVNGSAALNVTNVVVYKSGSDVWFSTSFSINLTSERRLV</sequence>
<proteinExistence type="predicted"/>
<name>A0AA85BUA3_9TREM</name>
<dbReference type="AlphaFoldDB" id="A0AA85BUA3"/>